<sequence length="253" mass="28338">MRETRTVSQRGIADVVSALEDRLDGLPVALAHRRTFIATYLRTTRAVGRAVDVGLFEDGDWVARWDVVFAELYLVAHDAETAGEVVPRPWRETFNASPQLHPLQHVLLGINAHINYDLPQSLVSVIPAAEFADPAVLERRRRDHERIDAVLASRVAAEDAELRTLTHVALADRLLTPVNRLASRRLLRESRRKVWHNTFALHDARNTSAELYDERLRELEVLSASRISDLLEPGPVLLRLAAGGFGVRLPPPA</sequence>
<name>A0A6J4LHD6_9ACTN</name>
<accession>A0A6J4LHD6</accession>
<dbReference type="Pfam" id="PF19458">
    <property type="entry name" value="DUF5995"/>
    <property type="match status" value="1"/>
</dbReference>
<evidence type="ECO:0000313" key="1">
    <source>
        <dbReference type="EMBL" id="CAA9328881.1"/>
    </source>
</evidence>
<proteinExistence type="predicted"/>
<reference evidence="1" key="1">
    <citation type="submission" date="2020-02" db="EMBL/GenBank/DDBJ databases">
        <authorList>
            <person name="Meier V. D."/>
        </authorList>
    </citation>
    <scope>NUCLEOTIDE SEQUENCE</scope>
    <source>
        <strain evidence="1">AVDCRST_MAG34</strain>
    </source>
</reference>
<organism evidence="1">
    <name type="scientific">uncultured Nocardioidaceae bacterium</name>
    <dbReference type="NCBI Taxonomy" id="253824"/>
    <lineage>
        <taxon>Bacteria</taxon>
        <taxon>Bacillati</taxon>
        <taxon>Actinomycetota</taxon>
        <taxon>Actinomycetes</taxon>
        <taxon>Propionibacteriales</taxon>
        <taxon>Nocardioidaceae</taxon>
        <taxon>environmental samples</taxon>
    </lineage>
</organism>
<dbReference type="AlphaFoldDB" id="A0A6J4LHD6"/>
<protein>
    <submittedName>
        <fullName evidence="1">Uncharacterized protein</fullName>
    </submittedName>
</protein>
<dbReference type="EMBL" id="CADCUI010000006">
    <property type="protein sequence ID" value="CAA9328881.1"/>
    <property type="molecule type" value="Genomic_DNA"/>
</dbReference>
<dbReference type="InterPro" id="IPR046037">
    <property type="entry name" value="DUF5995"/>
</dbReference>
<gene>
    <name evidence="1" type="ORF">AVDCRST_MAG34-136</name>
</gene>